<accession>A0ACC2PCH8</accession>
<dbReference type="Proteomes" id="UP001239111">
    <property type="component" value="Chromosome 2"/>
</dbReference>
<comment type="caution">
    <text evidence="1">The sequence shown here is derived from an EMBL/GenBank/DDBJ whole genome shotgun (WGS) entry which is preliminary data.</text>
</comment>
<gene>
    <name evidence="1" type="ORF">QAD02_017112</name>
</gene>
<reference evidence="1" key="1">
    <citation type="submission" date="2023-04" db="EMBL/GenBank/DDBJ databases">
        <title>A chromosome-level genome assembly of the parasitoid wasp Eretmocerus hayati.</title>
        <authorList>
            <person name="Zhong Y."/>
            <person name="Liu S."/>
            <person name="Liu Y."/>
        </authorList>
    </citation>
    <scope>NUCLEOTIDE SEQUENCE</scope>
    <source>
        <strain evidence="1">ZJU_SS_LIU_2023</strain>
    </source>
</reference>
<organism evidence="1 2">
    <name type="scientific">Eretmocerus hayati</name>
    <dbReference type="NCBI Taxonomy" id="131215"/>
    <lineage>
        <taxon>Eukaryota</taxon>
        <taxon>Metazoa</taxon>
        <taxon>Ecdysozoa</taxon>
        <taxon>Arthropoda</taxon>
        <taxon>Hexapoda</taxon>
        <taxon>Insecta</taxon>
        <taxon>Pterygota</taxon>
        <taxon>Neoptera</taxon>
        <taxon>Endopterygota</taxon>
        <taxon>Hymenoptera</taxon>
        <taxon>Apocrita</taxon>
        <taxon>Proctotrupomorpha</taxon>
        <taxon>Chalcidoidea</taxon>
        <taxon>Aphelinidae</taxon>
        <taxon>Aphelininae</taxon>
        <taxon>Eretmocerus</taxon>
    </lineage>
</organism>
<dbReference type="EMBL" id="CM056742">
    <property type="protein sequence ID" value="KAJ8681325.1"/>
    <property type="molecule type" value="Genomic_DNA"/>
</dbReference>
<keyword evidence="2" id="KW-1185">Reference proteome</keyword>
<name>A0ACC2PCH8_9HYME</name>
<protein>
    <submittedName>
        <fullName evidence="1">Uncharacterized protein</fullName>
    </submittedName>
</protein>
<evidence type="ECO:0000313" key="1">
    <source>
        <dbReference type="EMBL" id="KAJ8681325.1"/>
    </source>
</evidence>
<proteinExistence type="predicted"/>
<sequence>MEEKEEHWRATLRVMNERFKSRLDENVFEGVREEIIHHGLRHSITTTVHKTFTDLCFCNETQEYLLLDRGVEVQRYSMQGKQLQPSFALHEKLNFTRMLWCGGEAECLACYDPDQSHVWLLTPKFVILRIVGLDFSIGALHYVEALNEIVIVGAQQVVRYVLENLEESKTDQEDLRVPKPLNYSDPEFGPTWQLECSALILNQQSACPYVFTK</sequence>
<evidence type="ECO:0000313" key="2">
    <source>
        <dbReference type="Proteomes" id="UP001239111"/>
    </source>
</evidence>